<keyword evidence="6" id="KW-0804">Transcription</keyword>
<evidence type="ECO:0000256" key="6">
    <source>
        <dbReference type="ARBA" id="ARBA00023163"/>
    </source>
</evidence>
<dbReference type="InterPro" id="IPR045174">
    <property type="entry name" value="Dof"/>
</dbReference>
<feature type="signal peptide" evidence="10">
    <location>
        <begin position="1"/>
        <end position="29"/>
    </location>
</feature>
<feature type="region of interest" description="Disordered" evidence="9">
    <location>
        <begin position="498"/>
        <end position="532"/>
    </location>
</feature>
<accession>A0A8T0SIN8</accession>
<protein>
    <recommendedName>
        <fullName evidence="11">Dof-type domain-containing protein</fullName>
    </recommendedName>
</protein>
<feature type="compositionally biased region" description="Basic and acidic residues" evidence="9">
    <location>
        <begin position="100"/>
        <end position="114"/>
    </location>
</feature>
<dbReference type="Pfam" id="PF02701">
    <property type="entry name" value="Zn_ribbon_Dof"/>
    <property type="match status" value="1"/>
</dbReference>
<feature type="chain" id="PRO_5035782968" description="Dof-type domain-containing protein" evidence="10">
    <location>
        <begin position="30"/>
        <end position="611"/>
    </location>
</feature>
<feature type="region of interest" description="Disordered" evidence="9">
    <location>
        <begin position="35"/>
        <end position="148"/>
    </location>
</feature>
<dbReference type="GO" id="GO:0003700">
    <property type="term" value="F:DNA-binding transcription factor activity"/>
    <property type="evidence" value="ECO:0007669"/>
    <property type="project" value="InterPro"/>
</dbReference>
<keyword evidence="13" id="KW-1185">Reference proteome</keyword>
<reference evidence="12 13" key="1">
    <citation type="submission" date="2020-05" db="EMBL/GenBank/DDBJ databases">
        <title>WGS assembly of Panicum virgatum.</title>
        <authorList>
            <person name="Lovell J.T."/>
            <person name="Jenkins J."/>
            <person name="Shu S."/>
            <person name="Juenger T.E."/>
            <person name="Schmutz J."/>
        </authorList>
    </citation>
    <scope>NUCLEOTIDE SEQUENCE [LARGE SCALE GENOMIC DNA]</scope>
    <source>
        <strain evidence="13">cv. AP13</strain>
    </source>
</reference>
<keyword evidence="2 8" id="KW-0863">Zinc-finger</keyword>
<keyword evidence="5 8" id="KW-0238">DNA-binding</keyword>
<sequence>MAASGGPDRERQTAIRLFGLSLAATAAAATEVSTKLADDVRSNDGIPCLPNKSLNVGASSSGSKNNKEDGLQAISSQHGKMVADSESAKGEDGLQAISSQHEKMEADSKSEEAKNGLQAINSQHGEMEADSKSEEVKTDSDGSGQEKVFKKPDTILPCPRCDSMNTKFCYFNNYNANQPRHYCRACRRYWTDGGTLRNVPVGCKRRNKGPYKRHFAMQSYDYAIAANGSVPATSSSQSRAIMPPVLPGPAKENEAIAASGSEVVLRQSISPVPDAEEQKNNTHVSLGSGDDKGQKPGPSAAVAPGSSENPVLEKVGNYISEYSNGVRVPPPHTQSYPVAVRAYTDFSTDGARGLARSEVSPISLLLSTMSDLGILAPAVPVPQPPMAPLTFPQPQMAPLTFPQPQMAPLTSPQPQMAPLTSPQPQTAPLTFPQPPVAPFCSGIPGWPNGAWSVPRPGSSVSTTPYPPQNSDTTMPNLPQNSLPTMSYPPQNSFAMPYPPQNSVASSGSSSLTLTLGKHPREANSQEEDKPEETFWVPKALRITDPDEAAKSSIWASLGIKPDERLFCKCFQSKNLKNGKAPESPQALQANPAVFSDPSDISGEDTRGFLHL</sequence>
<feature type="domain" description="Dof-type" evidence="11">
    <location>
        <begin position="156"/>
        <end position="210"/>
    </location>
</feature>
<feature type="compositionally biased region" description="Basic and acidic residues" evidence="9">
    <location>
        <begin position="125"/>
        <end position="140"/>
    </location>
</feature>
<feature type="compositionally biased region" description="Basic and acidic residues" evidence="9">
    <location>
        <begin position="81"/>
        <end position="92"/>
    </location>
</feature>
<dbReference type="OrthoDB" id="1927254at2759"/>
<keyword evidence="7 8" id="KW-0539">Nucleus</keyword>
<keyword evidence="1" id="KW-0479">Metal-binding</keyword>
<evidence type="ECO:0000256" key="7">
    <source>
        <dbReference type="ARBA" id="ARBA00023242"/>
    </source>
</evidence>
<dbReference type="PROSITE" id="PS50884">
    <property type="entry name" value="ZF_DOF_2"/>
    <property type="match status" value="1"/>
</dbReference>
<feature type="compositionally biased region" description="Polar residues" evidence="9">
    <location>
        <begin position="458"/>
        <end position="478"/>
    </location>
</feature>
<gene>
    <name evidence="12" type="ORF">PVAP13_5KG210600</name>
</gene>
<evidence type="ECO:0000256" key="4">
    <source>
        <dbReference type="ARBA" id="ARBA00023015"/>
    </source>
</evidence>
<dbReference type="EMBL" id="CM029045">
    <property type="protein sequence ID" value="KAG2596878.1"/>
    <property type="molecule type" value="Genomic_DNA"/>
</dbReference>
<dbReference type="GO" id="GO:0005634">
    <property type="term" value="C:nucleus"/>
    <property type="evidence" value="ECO:0007669"/>
    <property type="project" value="UniProtKB-SubCell"/>
</dbReference>
<keyword evidence="10" id="KW-0732">Signal</keyword>
<feature type="region of interest" description="Disordered" evidence="9">
    <location>
        <begin position="576"/>
        <end position="611"/>
    </location>
</feature>
<name>A0A8T0SIN8_PANVG</name>
<evidence type="ECO:0000256" key="8">
    <source>
        <dbReference type="PROSITE-ProRule" id="PRU00071"/>
    </source>
</evidence>
<feature type="region of interest" description="Disordered" evidence="9">
    <location>
        <begin position="410"/>
        <end position="430"/>
    </location>
</feature>
<dbReference type="InterPro" id="IPR003851">
    <property type="entry name" value="Znf_Dof"/>
</dbReference>
<dbReference type="PANTHER" id="PTHR31089:SF38">
    <property type="entry name" value="OS01G0277500 PROTEIN"/>
    <property type="match status" value="1"/>
</dbReference>
<dbReference type="PANTHER" id="PTHR31089">
    <property type="entry name" value="CYCLIC DOF FACTOR 2"/>
    <property type="match status" value="1"/>
</dbReference>
<comment type="subcellular location">
    <subcellularLocation>
        <location evidence="8">Nucleus</location>
    </subcellularLocation>
</comment>
<feature type="region of interest" description="Disordered" evidence="9">
    <location>
        <begin position="450"/>
        <end position="478"/>
    </location>
</feature>
<feature type="compositionally biased region" description="Polar residues" evidence="9">
    <location>
        <begin position="52"/>
        <end position="64"/>
    </location>
</feature>
<dbReference type="GO" id="GO:0008270">
    <property type="term" value="F:zinc ion binding"/>
    <property type="evidence" value="ECO:0007669"/>
    <property type="project" value="UniProtKB-KW"/>
</dbReference>
<keyword evidence="4" id="KW-0805">Transcription regulation</keyword>
<organism evidence="12 13">
    <name type="scientific">Panicum virgatum</name>
    <name type="common">Blackwell switchgrass</name>
    <dbReference type="NCBI Taxonomy" id="38727"/>
    <lineage>
        <taxon>Eukaryota</taxon>
        <taxon>Viridiplantae</taxon>
        <taxon>Streptophyta</taxon>
        <taxon>Embryophyta</taxon>
        <taxon>Tracheophyta</taxon>
        <taxon>Spermatophyta</taxon>
        <taxon>Magnoliopsida</taxon>
        <taxon>Liliopsida</taxon>
        <taxon>Poales</taxon>
        <taxon>Poaceae</taxon>
        <taxon>PACMAD clade</taxon>
        <taxon>Panicoideae</taxon>
        <taxon>Panicodae</taxon>
        <taxon>Paniceae</taxon>
        <taxon>Panicinae</taxon>
        <taxon>Panicum</taxon>
        <taxon>Panicum sect. Hiantes</taxon>
    </lineage>
</organism>
<keyword evidence="3" id="KW-0862">Zinc</keyword>
<feature type="compositionally biased region" description="Polar residues" evidence="9">
    <location>
        <begin position="410"/>
        <end position="428"/>
    </location>
</feature>
<feature type="compositionally biased region" description="Basic and acidic residues" evidence="9">
    <location>
        <begin position="518"/>
        <end position="527"/>
    </location>
</feature>
<dbReference type="PROSITE" id="PS01361">
    <property type="entry name" value="ZF_DOF_1"/>
    <property type="match status" value="1"/>
</dbReference>
<evidence type="ECO:0000256" key="10">
    <source>
        <dbReference type="SAM" id="SignalP"/>
    </source>
</evidence>
<evidence type="ECO:0000313" key="13">
    <source>
        <dbReference type="Proteomes" id="UP000823388"/>
    </source>
</evidence>
<proteinExistence type="predicted"/>
<feature type="region of interest" description="Disordered" evidence="9">
    <location>
        <begin position="270"/>
        <end position="310"/>
    </location>
</feature>
<dbReference type="Proteomes" id="UP000823388">
    <property type="component" value="Chromosome 5K"/>
</dbReference>
<dbReference type="GO" id="GO:0003677">
    <property type="term" value="F:DNA binding"/>
    <property type="evidence" value="ECO:0007669"/>
    <property type="project" value="UniProtKB-UniRule"/>
</dbReference>
<comment type="caution">
    <text evidence="12">The sequence shown here is derived from an EMBL/GenBank/DDBJ whole genome shotgun (WGS) entry which is preliminary data.</text>
</comment>
<evidence type="ECO:0000259" key="11">
    <source>
        <dbReference type="PROSITE" id="PS50884"/>
    </source>
</evidence>
<evidence type="ECO:0000256" key="3">
    <source>
        <dbReference type="ARBA" id="ARBA00022833"/>
    </source>
</evidence>
<dbReference type="AlphaFoldDB" id="A0A8T0SIN8"/>
<evidence type="ECO:0000256" key="1">
    <source>
        <dbReference type="ARBA" id="ARBA00022723"/>
    </source>
</evidence>
<evidence type="ECO:0000256" key="5">
    <source>
        <dbReference type="ARBA" id="ARBA00023125"/>
    </source>
</evidence>
<evidence type="ECO:0000313" key="12">
    <source>
        <dbReference type="EMBL" id="KAG2596878.1"/>
    </source>
</evidence>
<evidence type="ECO:0000256" key="2">
    <source>
        <dbReference type="ARBA" id="ARBA00022771"/>
    </source>
</evidence>
<feature type="compositionally biased region" description="Low complexity" evidence="9">
    <location>
        <begin position="505"/>
        <end position="516"/>
    </location>
</feature>
<evidence type="ECO:0000256" key="9">
    <source>
        <dbReference type="SAM" id="MobiDB-lite"/>
    </source>
</evidence>